<name>A0ACB8FN86_9SAUR</name>
<proteinExistence type="predicted"/>
<accession>A0ACB8FN86</accession>
<dbReference type="Proteomes" id="UP000827872">
    <property type="component" value="Linkage Group LG06"/>
</dbReference>
<comment type="caution">
    <text evidence="1">The sequence shown here is derived from an EMBL/GenBank/DDBJ whole genome shotgun (WGS) entry which is preliminary data.</text>
</comment>
<reference evidence="1" key="1">
    <citation type="submission" date="2021-08" db="EMBL/GenBank/DDBJ databases">
        <title>The first chromosome-level gecko genome reveals the dynamic sex chromosomes of Neotropical dwarf geckos (Sphaerodactylidae: Sphaerodactylus).</title>
        <authorList>
            <person name="Pinto B.J."/>
            <person name="Keating S.E."/>
            <person name="Gamble T."/>
        </authorList>
    </citation>
    <scope>NUCLEOTIDE SEQUENCE</scope>
    <source>
        <strain evidence="1">TG3544</strain>
    </source>
</reference>
<sequence length="117" mass="12178">MKTMLTECFSSTADKTKEGVVHSVTSVAEKTKEQANLVGESMVTGANTVAKQTVEGAETVAASTGVVQREDFEYPGDPFAAAAEGDAPVEATETSVEDRSGPFSFQIDCGAGVFHVV</sequence>
<protein>
    <submittedName>
        <fullName evidence="1">Uncharacterized protein</fullName>
    </submittedName>
</protein>
<gene>
    <name evidence="1" type="ORF">K3G42_015825</name>
</gene>
<dbReference type="EMBL" id="CM037619">
    <property type="protein sequence ID" value="KAH8006991.1"/>
    <property type="molecule type" value="Genomic_DNA"/>
</dbReference>
<evidence type="ECO:0000313" key="1">
    <source>
        <dbReference type="EMBL" id="KAH8006991.1"/>
    </source>
</evidence>
<evidence type="ECO:0000313" key="2">
    <source>
        <dbReference type="Proteomes" id="UP000827872"/>
    </source>
</evidence>
<organism evidence="1 2">
    <name type="scientific">Sphaerodactylus townsendi</name>
    <dbReference type="NCBI Taxonomy" id="933632"/>
    <lineage>
        <taxon>Eukaryota</taxon>
        <taxon>Metazoa</taxon>
        <taxon>Chordata</taxon>
        <taxon>Craniata</taxon>
        <taxon>Vertebrata</taxon>
        <taxon>Euteleostomi</taxon>
        <taxon>Lepidosauria</taxon>
        <taxon>Squamata</taxon>
        <taxon>Bifurcata</taxon>
        <taxon>Gekkota</taxon>
        <taxon>Sphaerodactylidae</taxon>
        <taxon>Sphaerodactylus</taxon>
    </lineage>
</organism>
<keyword evidence="2" id="KW-1185">Reference proteome</keyword>